<keyword evidence="3" id="KW-1185">Reference proteome</keyword>
<keyword evidence="1" id="KW-0812">Transmembrane</keyword>
<evidence type="ECO:0000313" key="3">
    <source>
        <dbReference type="Proteomes" id="UP000289257"/>
    </source>
</evidence>
<keyword evidence="1" id="KW-1133">Transmembrane helix</keyword>
<name>A0A4Q0AGI3_9BACT</name>
<evidence type="ECO:0000313" key="2">
    <source>
        <dbReference type="EMBL" id="RWZ78265.1"/>
    </source>
</evidence>
<dbReference type="AlphaFoldDB" id="A0A4Q0AGI3"/>
<gene>
    <name evidence="2" type="ORF">EOT05_00670</name>
</gene>
<accession>A0A4Q0AGI3</accession>
<feature type="transmembrane region" description="Helical" evidence="1">
    <location>
        <begin position="21"/>
        <end position="47"/>
    </location>
</feature>
<evidence type="ECO:0000256" key="1">
    <source>
        <dbReference type="SAM" id="Phobius"/>
    </source>
</evidence>
<evidence type="ECO:0008006" key="4">
    <source>
        <dbReference type="Google" id="ProtNLM"/>
    </source>
</evidence>
<protein>
    <recommendedName>
        <fullName evidence="4">Fimbrial assembly protein (PilN)</fullName>
    </recommendedName>
</protein>
<keyword evidence="1" id="KW-0472">Membrane</keyword>
<dbReference type="Proteomes" id="UP000289257">
    <property type="component" value="Unassembled WGS sequence"/>
</dbReference>
<comment type="caution">
    <text evidence="2">The sequence shown here is derived from an EMBL/GenBank/DDBJ whole genome shotgun (WGS) entry which is preliminary data.</text>
</comment>
<reference evidence="2" key="1">
    <citation type="submission" date="2019-01" db="EMBL/GenBank/DDBJ databases">
        <title>Genomic signatures and co-occurrence patterns of the ultra-small Saccharimodia (Patescibacteria phylum) suggest a symbiotic lifestyle.</title>
        <authorList>
            <person name="Lemos L."/>
            <person name="Medeiros J."/>
            <person name="Andreote F."/>
            <person name="Fernandes G."/>
            <person name="Varani A."/>
            <person name="Oliveira G."/>
            <person name="Pylro V."/>
        </authorList>
    </citation>
    <scope>NUCLEOTIDE SEQUENCE [LARGE SCALE GENOMIC DNA]</scope>
    <source>
        <strain evidence="2">AMD02</strain>
    </source>
</reference>
<dbReference type="EMBL" id="SCKX01000001">
    <property type="protein sequence ID" value="RWZ78265.1"/>
    <property type="molecule type" value="Genomic_DNA"/>
</dbReference>
<dbReference type="InterPro" id="IPR007813">
    <property type="entry name" value="PilN"/>
</dbReference>
<organism evidence="2 3">
    <name type="scientific">Candidatus Microsaccharimonas sossegonensis</name>
    <dbReference type="NCBI Taxonomy" id="2506948"/>
    <lineage>
        <taxon>Bacteria</taxon>
        <taxon>Candidatus Saccharimonadota</taxon>
        <taxon>Candidatus Saccharimonadia</taxon>
        <taxon>Candidatus Saccharimonadales</taxon>
        <taxon>Candidatus Saccharimonadaceae</taxon>
        <taxon>Candidatus Microsaccharimonas</taxon>
    </lineage>
</organism>
<sequence length="185" mass="19834">MINLLPDSDKREIRAARTNTILGRYIIIILLACAFLVLLLAGSYIVLRQTKQSADRLILVNSTKASSYNSTKSQVDALNASLATTKTILDQEILYSNVLINIGQQMPAGTVLSSIALDAASFTGTPLTLKAYAKTPDSATALRQKFQSTPLFTNVSFNPVSDSTGIDGYPVSVSMTLTLTKAATK</sequence>
<dbReference type="Pfam" id="PF05137">
    <property type="entry name" value="PilN"/>
    <property type="match status" value="1"/>
</dbReference>
<proteinExistence type="predicted"/>